<dbReference type="PANTHER" id="PTHR43639">
    <property type="entry name" value="OXIDOREDUCTASE, SHORT-CHAIN DEHYDROGENASE/REDUCTASE FAMILY (AFU_ORTHOLOGUE AFUA_5G02870)"/>
    <property type="match status" value="1"/>
</dbReference>
<dbReference type="PANTHER" id="PTHR43639:SF1">
    <property type="entry name" value="SHORT-CHAIN DEHYDROGENASE_REDUCTASE FAMILY PROTEIN"/>
    <property type="match status" value="1"/>
</dbReference>
<dbReference type="EMBL" id="RBWX01000007">
    <property type="protein sequence ID" value="RKS92148.1"/>
    <property type="molecule type" value="Genomic_DNA"/>
</dbReference>
<reference evidence="5 7" key="2">
    <citation type="submission" date="2018-10" db="EMBL/GenBank/DDBJ databases">
        <title>Genomic Encyclopedia of Type Strains, Phase IV (KMG-IV): sequencing the most valuable type-strain genomes for metagenomic binning, comparative biology and taxonomic classification.</title>
        <authorList>
            <person name="Goeker M."/>
        </authorList>
    </citation>
    <scope>NUCLEOTIDE SEQUENCE [LARGE SCALE GENOMIC DNA]</scope>
    <source>
        <strain evidence="5 7">DSM 19791</strain>
    </source>
</reference>
<evidence type="ECO:0000256" key="2">
    <source>
        <dbReference type="ARBA" id="ARBA00023002"/>
    </source>
</evidence>
<evidence type="ECO:0000313" key="6">
    <source>
        <dbReference type="Proteomes" id="UP000275727"/>
    </source>
</evidence>
<dbReference type="EMBL" id="AP018711">
    <property type="protein sequence ID" value="BBE35170.1"/>
    <property type="molecule type" value="Genomic_DNA"/>
</dbReference>
<sequence>MPVGTLAGKRSPMTPEFGIPASALVTGGAKRIGGALSRALAAEGWHVHIHCNESVAAAEALVAEIGSSGGSASLVRADLADAEACRTLFDRLEPGKPPVSLLINNASLFRYDTQADFSTAQWDEQIDVNLRAPALLTQQFAAQCGERNGLVINLLDAKVAAPNPDFYSYSVSKLGLAGLTELQARALAPNIRVNGIAPSVTLVSGPQTRENFDRAHVYNPLRRGVLVEHVVMTMQYLIALPTITGQVIVLDSGQRMLGMPRDVAFMVGEGA</sequence>
<dbReference type="Proteomes" id="UP000276029">
    <property type="component" value="Unassembled WGS sequence"/>
</dbReference>
<dbReference type="InterPro" id="IPR020904">
    <property type="entry name" value="Sc_DH/Rdtase_CS"/>
</dbReference>
<dbReference type="AlphaFoldDB" id="A0AAD1G1X9"/>
<dbReference type="SUPFAM" id="SSF51735">
    <property type="entry name" value="NAD(P)-binding Rossmann-fold domains"/>
    <property type="match status" value="1"/>
</dbReference>
<dbReference type="Pfam" id="PF00106">
    <property type="entry name" value="adh_short"/>
    <property type="match status" value="1"/>
</dbReference>
<evidence type="ECO:0000313" key="4">
    <source>
        <dbReference type="EMBL" id="BBE35170.1"/>
    </source>
</evidence>
<evidence type="ECO:0000313" key="7">
    <source>
        <dbReference type="Proteomes" id="UP000276029"/>
    </source>
</evidence>
<name>A0AAD1G1X9_SPHMI</name>
<dbReference type="PRINTS" id="PR00080">
    <property type="entry name" value="SDRFAMILY"/>
</dbReference>
<dbReference type="KEGG" id="smic:SmB9_28280"/>
<keyword evidence="2" id="KW-0560">Oxidoreductase</keyword>
<dbReference type="InterPro" id="IPR036291">
    <property type="entry name" value="NAD(P)-bd_dom_sf"/>
</dbReference>
<dbReference type="Gene3D" id="3.40.50.720">
    <property type="entry name" value="NAD(P)-binding Rossmann-like Domain"/>
    <property type="match status" value="1"/>
</dbReference>
<dbReference type="RefSeq" id="WP_243445423.1">
    <property type="nucleotide sequence ID" value="NZ_AP018711.1"/>
</dbReference>
<dbReference type="PROSITE" id="PS00061">
    <property type="entry name" value="ADH_SHORT"/>
    <property type="match status" value="1"/>
</dbReference>
<proteinExistence type="inferred from homology"/>
<evidence type="ECO:0000256" key="3">
    <source>
        <dbReference type="RuleBase" id="RU000363"/>
    </source>
</evidence>
<keyword evidence="7" id="KW-1185">Reference proteome</keyword>
<evidence type="ECO:0000256" key="1">
    <source>
        <dbReference type="ARBA" id="ARBA00006484"/>
    </source>
</evidence>
<dbReference type="GO" id="GO:0016491">
    <property type="term" value="F:oxidoreductase activity"/>
    <property type="evidence" value="ECO:0007669"/>
    <property type="project" value="UniProtKB-KW"/>
</dbReference>
<accession>A0AAD1G1X9</accession>
<evidence type="ECO:0000313" key="5">
    <source>
        <dbReference type="EMBL" id="RKS92148.1"/>
    </source>
</evidence>
<dbReference type="Proteomes" id="UP000275727">
    <property type="component" value="Chromosome"/>
</dbReference>
<dbReference type="PRINTS" id="PR00081">
    <property type="entry name" value="GDHRDH"/>
</dbReference>
<protein>
    <submittedName>
        <fullName evidence="5">NAD(P)-dependent dehydrogenase (Short-subunit alcohol dehydrogenase family)</fullName>
    </submittedName>
    <submittedName>
        <fullName evidence="4">Short chain dehydrogenase</fullName>
    </submittedName>
</protein>
<gene>
    <name evidence="5" type="ORF">DFR51_1728</name>
    <name evidence="4" type="ORF">SmB9_28280</name>
</gene>
<organism evidence="4 6">
    <name type="scientific">Sphingosinicella microcystinivorans</name>
    <dbReference type="NCBI Taxonomy" id="335406"/>
    <lineage>
        <taxon>Bacteria</taxon>
        <taxon>Pseudomonadati</taxon>
        <taxon>Pseudomonadota</taxon>
        <taxon>Alphaproteobacteria</taxon>
        <taxon>Sphingomonadales</taxon>
        <taxon>Sphingosinicellaceae</taxon>
        <taxon>Sphingosinicella</taxon>
    </lineage>
</organism>
<comment type="similarity">
    <text evidence="1 3">Belongs to the short-chain dehydrogenases/reductases (SDR) family.</text>
</comment>
<dbReference type="InterPro" id="IPR002347">
    <property type="entry name" value="SDR_fam"/>
</dbReference>
<reference evidence="4 6" key="1">
    <citation type="submission" date="2018-06" db="EMBL/GenBank/DDBJ databases">
        <title>Complete Genome Sequence of the Microcystin-Degrading Bacterium Sphingosinicella microcystinivorans Strain B-9.</title>
        <authorList>
            <person name="Jin H."/>
            <person name="Nishizawa T."/>
            <person name="Guo Y."/>
            <person name="Nishizawa A."/>
            <person name="Park H."/>
            <person name="Kato H."/>
            <person name="Tsuji K."/>
            <person name="Harada K."/>
        </authorList>
    </citation>
    <scope>NUCLEOTIDE SEQUENCE [LARGE SCALE GENOMIC DNA]</scope>
    <source>
        <strain evidence="4 6">B9</strain>
    </source>
</reference>